<keyword evidence="2" id="KW-1185">Reference proteome</keyword>
<dbReference type="Proteomes" id="UP000006250">
    <property type="component" value="Unassembled WGS sequence"/>
</dbReference>
<dbReference type="AlphaFoldDB" id="E1JYE4"/>
<gene>
    <name evidence="1" type="ORF">DesfrDRAFT_2564</name>
</gene>
<proteinExistence type="predicted"/>
<dbReference type="EMBL" id="AECZ01000017">
    <property type="protein sequence ID" value="EFL50623.1"/>
    <property type="molecule type" value="Genomic_DNA"/>
</dbReference>
<name>E1JYE4_SOLFR</name>
<protein>
    <submittedName>
        <fullName evidence="1">C_GCAxxG_C_C family protein</fullName>
    </submittedName>
</protein>
<reference evidence="1 2" key="1">
    <citation type="submission" date="2010-08" db="EMBL/GenBank/DDBJ databases">
        <title>The draft genome of Desulfovibrio fructosovorans JJ.</title>
        <authorList>
            <consortium name="US DOE Joint Genome Institute (JGI-PGF)"/>
            <person name="Lucas S."/>
            <person name="Copeland A."/>
            <person name="Lapidus A."/>
            <person name="Cheng J.-F."/>
            <person name="Bruce D."/>
            <person name="Goodwin L."/>
            <person name="Pitluck S."/>
            <person name="Land M.L."/>
            <person name="Hauser L."/>
            <person name="Chang Y.-J."/>
            <person name="Jeffries C."/>
            <person name="Wall J.D."/>
            <person name="Stahl D.A."/>
            <person name="Arkin A.P."/>
            <person name="Dehal P."/>
            <person name="Stolyar S.M."/>
            <person name="Hazen T.C."/>
            <person name="Woyke T.J."/>
        </authorList>
    </citation>
    <scope>NUCLEOTIDE SEQUENCE [LARGE SCALE GENOMIC DNA]</scope>
    <source>
        <strain evidence="1 2">JJ</strain>
    </source>
</reference>
<dbReference type="OrthoDB" id="163426at2"/>
<comment type="caution">
    <text evidence="1">The sequence shown here is derived from an EMBL/GenBank/DDBJ whole genome shotgun (WGS) entry which is preliminary data.</text>
</comment>
<organism evidence="1 2">
    <name type="scientific">Solidesulfovibrio fructosivorans JJ]</name>
    <dbReference type="NCBI Taxonomy" id="596151"/>
    <lineage>
        <taxon>Bacteria</taxon>
        <taxon>Pseudomonadati</taxon>
        <taxon>Thermodesulfobacteriota</taxon>
        <taxon>Desulfovibrionia</taxon>
        <taxon>Desulfovibrionales</taxon>
        <taxon>Desulfovibrionaceae</taxon>
        <taxon>Solidesulfovibrio</taxon>
    </lineage>
</organism>
<dbReference type="Pfam" id="PF09719">
    <property type="entry name" value="C_GCAxxG_C_C"/>
    <property type="match status" value="1"/>
</dbReference>
<dbReference type="NCBIfam" id="NF045669">
    <property type="entry name" value="DVU1555_fam_CGA"/>
    <property type="match status" value="1"/>
</dbReference>
<dbReference type="InterPro" id="IPR010181">
    <property type="entry name" value="CGCAxxGCC_motif"/>
</dbReference>
<evidence type="ECO:0000313" key="1">
    <source>
        <dbReference type="EMBL" id="EFL50623.1"/>
    </source>
</evidence>
<dbReference type="RefSeq" id="WP_005994447.1">
    <property type="nucleotide sequence ID" value="NZ_AECZ01000017.1"/>
</dbReference>
<dbReference type="STRING" id="596151.DesfrDRAFT_2564"/>
<dbReference type="eggNOG" id="ENOG5032ZHX">
    <property type="taxonomic scope" value="Bacteria"/>
</dbReference>
<sequence>MNPTLMEIMPLAAKNYCCSQILVLLALRAQGVENWPLVRAAAGICHGMESGLTCGILTGGCLTLGLYAGRGREEELPHEKAELLITEFVDWFREKATDMYGDITCQAILSEGKPDASRCGGLMSEAWDQIITILSEAGIDPSEPRE</sequence>
<accession>E1JYE4</accession>
<evidence type="ECO:0000313" key="2">
    <source>
        <dbReference type="Proteomes" id="UP000006250"/>
    </source>
</evidence>